<name>A0A2P4NVW8_RHIID</name>
<accession>A0A2P4NVW8</accession>
<feature type="non-terminal residue" evidence="2">
    <location>
        <position position="56"/>
    </location>
</feature>
<keyword evidence="1" id="KW-1133">Transmembrane helix</keyword>
<dbReference type="AlphaFoldDB" id="A0A2P4NVW8"/>
<evidence type="ECO:0000256" key="1">
    <source>
        <dbReference type="SAM" id="Phobius"/>
    </source>
</evidence>
<evidence type="ECO:0000313" key="2">
    <source>
        <dbReference type="EMBL" id="POG57289.1"/>
    </source>
</evidence>
<gene>
    <name evidence="2" type="ORF">GLOIN_2v1738949</name>
</gene>
<reference evidence="2 3" key="2">
    <citation type="journal article" date="2018" name="New Phytol.">
        <title>High intraspecific genome diversity in the model arbuscular mycorrhizal symbiont Rhizophagus irregularis.</title>
        <authorList>
            <person name="Chen E.C.H."/>
            <person name="Morin E."/>
            <person name="Beaudet D."/>
            <person name="Noel J."/>
            <person name="Yildirir G."/>
            <person name="Ndikumana S."/>
            <person name="Charron P."/>
            <person name="St-Onge C."/>
            <person name="Giorgi J."/>
            <person name="Kruger M."/>
            <person name="Marton T."/>
            <person name="Ropars J."/>
            <person name="Grigoriev I.V."/>
            <person name="Hainaut M."/>
            <person name="Henrissat B."/>
            <person name="Roux C."/>
            <person name="Martin F."/>
            <person name="Corradi N."/>
        </authorList>
    </citation>
    <scope>NUCLEOTIDE SEQUENCE [LARGE SCALE GENOMIC DNA]</scope>
    <source>
        <strain evidence="2 3">DAOM 197198</strain>
    </source>
</reference>
<evidence type="ECO:0000313" key="3">
    <source>
        <dbReference type="Proteomes" id="UP000018888"/>
    </source>
</evidence>
<keyword evidence="3" id="KW-1185">Reference proteome</keyword>
<sequence length="56" mass="6739">MICGQRRKLSSYPYILIFATGSYARYILHRNYIEIGLMMVLQNMIMYRIRQLHAIN</sequence>
<keyword evidence="1" id="KW-0472">Membrane</keyword>
<keyword evidence="1" id="KW-0812">Transmembrane</keyword>
<dbReference type="EMBL" id="AUPC02000674">
    <property type="protein sequence ID" value="POG57289.1"/>
    <property type="molecule type" value="Genomic_DNA"/>
</dbReference>
<reference evidence="2 3" key="1">
    <citation type="journal article" date="2013" name="Proc. Natl. Acad. Sci. U.S.A.">
        <title>Genome of an arbuscular mycorrhizal fungus provides insight into the oldest plant symbiosis.</title>
        <authorList>
            <person name="Tisserant E."/>
            <person name="Malbreil M."/>
            <person name="Kuo A."/>
            <person name="Kohler A."/>
            <person name="Symeonidi A."/>
            <person name="Balestrini R."/>
            <person name="Charron P."/>
            <person name="Duensing N."/>
            <person name="Frei Dit Frey N."/>
            <person name="Gianinazzi-Pearson V."/>
            <person name="Gilbert L.B."/>
            <person name="Handa Y."/>
            <person name="Herr J.R."/>
            <person name="Hijri M."/>
            <person name="Koul R."/>
            <person name="Kawaguchi M."/>
            <person name="Krajinski F."/>
            <person name="Lammers P.J."/>
            <person name="Masclaux F.G."/>
            <person name="Murat C."/>
            <person name="Morin E."/>
            <person name="Ndikumana S."/>
            <person name="Pagni M."/>
            <person name="Petitpierre D."/>
            <person name="Requena N."/>
            <person name="Rosikiewicz P."/>
            <person name="Riley R."/>
            <person name="Saito K."/>
            <person name="San Clemente H."/>
            <person name="Shapiro H."/>
            <person name="van Tuinen D."/>
            <person name="Becard G."/>
            <person name="Bonfante P."/>
            <person name="Paszkowski U."/>
            <person name="Shachar-Hill Y.Y."/>
            <person name="Tuskan G.A."/>
            <person name="Young P.W."/>
            <person name="Sanders I.R."/>
            <person name="Henrissat B."/>
            <person name="Rensing S.A."/>
            <person name="Grigoriev I.V."/>
            <person name="Corradi N."/>
            <person name="Roux C."/>
            <person name="Martin F."/>
        </authorList>
    </citation>
    <scope>NUCLEOTIDE SEQUENCE [LARGE SCALE GENOMIC DNA]</scope>
    <source>
        <strain evidence="2 3">DAOM 197198</strain>
    </source>
</reference>
<organism evidence="2 3">
    <name type="scientific">Rhizophagus irregularis (strain DAOM 181602 / DAOM 197198 / MUCL 43194)</name>
    <name type="common">Arbuscular mycorrhizal fungus</name>
    <name type="synonym">Glomus intraradices</name>
    <dbReference type="NCBI Taxonomy" id="747089"/>
    <lineage>
        <taxon>Eukaryota</taxon>
        <taxon>Fungi</taxon>
        <taxon>Fungi incertae sedis</taxon>
        <taxon>Mucoromycota</taxon>
        <taxon>Glomeromycotina</taxon>
        <taxon>Glomeromycetes</taxon>
        <taxon>Glomerales</taxon>
        <taxon>Glomeraceae</taxon>
        <taxon>Rhizophagus</taxon>
    </lineage>
</organism>
<proteinExistence type="predicted"/>
<dbReference type="Proteomes" id="UP000018888">
    <property type="component" value="Unassembled WGS sequence"/>
</dbReference>
<protein>
    <submittedName>
        <fullName evidence="2">Uncharacterized protein</fullName>
    </submittedName>
</protein>
<feature type="transmembrane region" description="Helical" evidence="1">
    <location>
        <begin position="12"/>
        <end position="28"/>
    </location>
</feature>
<comment type="caution">
    <text evidence="2">The sequence shown here is derived from an EMBL/GenBank/DDBJ whole genome shotgun (WGS) entry which is preliminary data.</text>
</comment>